<dbReference type="InterPro" id="IPR001279">
    <property type="entry name" value="Metallo-B-lactamas"/>
</dbReference>
<dbReference type="AlphaFoldDB" id="A0A124G6W9"/>
<dbReference type="OrthoDB" id="2971563at2"/>
<keyword evidence="2" id="KW-0378">Hydrolase</keyword>
<name>A0A124G6W9_9ACTN</name>
<evidence type="ECO:0000259" key="1">
    <source>
        <dbReference type="SMART" id="SM00849"/>
    </source>
</evidence>
<dbReference type="Gene3D" id="3.60.15.10">
    <property type="entry name" value="Ribonuclease Z/Hydroxyacylglutathione hydrolase-like"/>
    <property type="match status" value="1"/>
</dbReference>
<sequence>MTARIERLVTSGTFELDGGSWEVDNKVWLIGNDDEVLVIDAALPQDSDKLRPGGTPIADVIAAAIGDRRLVAVVCTHSHNDHVGAAPALAARHGAPILLHPADAVLWKTVHGLRVPDFWELIDGEDLTVAGTELRVLHTPGHSPGSVCLYAPELGALFSGDTLFQGGPGATGRSFSDFDTIIASIGDRLLTLPEDTTVHTGHGPTTSIGAEAPHLDEWIARGH</sequence>
<accession>A0A124G6W9</accession>
<dbReference type="InterPro" id="IPR051453">
    <property type="entry name" value="MBL_Glyoxalase_II"/>
</dbReference>
<dbReference type="RefSeq" id="WP_062715168.1">
    <property type="nucleotide sequence ID" value="NZ_LLZG01000414.1"/>
</dbReference>
<protein>
    <submittedName>
        <fullName evidence="2">Zn-dependent hydrolase</fullName>
    </submittedName>
</protein>
<evidence type="ECO:0000313" key="2">
    <source>
        <dbReference type="EMBL" id="KUL20997.1"/>
    </source>
</evidence>
<dbReference type="CDD" id="cd06262">
    <property type="entry name" value="metallo-hydrolase-like_MBL-fold"/>
    <property type="match status" value="1"/>
</dbReference>
<dbReference type="SMART" id="SM00849">
    <property type="entry name" value="Lactamase_B"/>
    <property type="match status" value="1"/>
</dbReference>
<dbReference type="Proteomes" id="UP000053923">
    <property type="component" value="Unassembled WGS sequence"/>
</dbReference>
<dbReference type="Pfam" id="PF00753">
    <property type="entry name" value="Lactamase_B"/>
    <property type="match status" value="1"/>
</dbReference>
<proteinExistence type="predicted"/>
<dbReference type="InterPro" id="IPR036866">
    <property type="entry name" value="RibonucZ/Hydroxyglut_hydro"/>
</dbReference>
<dbReference type="PANTHER" id="PTHR46233:SF4">
    <property type="entry name" value="METALLO-BETA-LACTAMASE DOMAIN-CONTAINING PROTEIN"/>
    <property type="match status" value="1"/>
</dbReference>
<dbReference type="PANTHER" id="PTHR46233">
    <property type="entry name" value="HYDROXYACYLGLUTATHIONE HYDROLASE GLOC"/>
    <property type="match status" value="1"/>
</dbReference>
<feature type="domain" description="Metallo-beta-lactamase" evidence="1">
    <location>
        <begin position="24"/>
        <end position="202"/>
    </location>
</feature>
<comment type="caution">
    <text evidence="2">The sequence shown here is derived from an EMBL/GenBank/DDBJ whole genome shotgun (WGS) entry which is preliminary data.</text>
</comment>
<keyword evidence="3" id="KW-1185">Reference proteome</keyword>
<organism evidence="2 3">
    <name type="scientific">Streptomyces regalis</name>
    <dbReference type="NCBI Taxonomy" id="68262"/>
    <lineage>
        <taxon>Bacteria</taxon>
        <taxon>Bacillati</taxon>
        <taxon>Actinomycetota</taxon>
        <taxon>Actinomycetes</taxon>
        <taxon>Kitasatosporales</taxon>
        <taxon>Streptomycetaceae</taxon>
        <taxon>Streptomyces</taxon>
    </lineage>
</organism>
<evidence type="ECO:0000313" key="3">
    <source>
        <dbReference type="Proteomes" id="UP000053923"/>
    </source>
</evidence>
<dbReference type="GO" id="GO:0016787">
    <property type="term" value="F:hydrolase activity"/>
    <property type="evidence" value="ECO:0007669"/>
    <property type="project" value="UniProtKB-KW"/>
</dbReference>
<reference evidence="3" key="1">
    <citation type="submission" date="2015-10" db="EMBL/GenBank/DDBJ databases">
        <authorList>
            <person name="Ju K.-S."/>
            <person name="Doroghazi J.R."/>
            <person name="Metcalf W.W."/>
        </authorList>
    </citation>
    <scope>NUCLEOTIDE SEQUENCE [LARGE SCALE GENOMIC DNA]</scope>
    <source>
        <strain evidence="3">NRRL 3151</strain>
    </source>
</reference>
<gene>
    <name evidence="2" type="ORF">ADL12_47040</name>
</gene>
<dbReference type="EMBL" id="LLZG01000414">
    <property type="protein sequence ID" value="KUL20997.1"/>
    <property type="molecule type" value="Genomic_DNA"/>
</dbReference>
<dbReference type="SUPFAM" id="SSF56281">
    <property type="entry name" value="Metallo-hydrolase/oxidoreductase"/>
    <property type="match status" value="1"/>
</dbReference>